<dbReference type="SUPFAM" id="SSF52042">
    <property type="entry name" value="Ribosomal protein L32e"/>
    <property type="match status" value="1"/>
</dbReference>
<dbReference type="GO" id="GO:0005840">
    <property type="term" value="C:ribosome"/>
    <property type="evidence" value="ECO:0007669"/>
    <property type="project" value="UniProtKB-KW"/>
</dbReference>
<dbReference type="Pfam" id="PF01655">
    <property type="entry name" value="Ribosomal_L32e"/>
    <property type="match status" value="1"/>
</dbReference>
<evidence type="ECO:0000313" key="5">
    <source>
        <dbReference type="Proteomes" id="UP001652641"/>
    </source>
</evidence>
<feature type="compositionally biased region" description="Basic residues" evidence="4">
    <location>
        <begin position="228"/>
        <end position="237"/>
    </location>
</feature>
<evidence type="ECO:0000256" key="4">
    <source>
        <dbReference type="SAM" id="MobiDB-lite"/>
    </source>
</evidence>
<dbReference type="KEGG" id="vvp:112913720"/>
<keyword evidence="3" id="KW-0687">Ribonucleoprotein</keyword>
<feature type="compositionally biased region" description="Basic and acidic residues" evidence="4">
    <location>
        <begin position="185"/>
        <end position="194"/>
    </location>
</feature>
<protein>
    <submittedName>
        <fullName evidence="6">Uncharacterized protein</fullName>
    </submittedName>
</protein>
<evidence type="ECO:0000313" key="6">
    <source>
        <dbReference type="RefSeq" id="XP_025846380.2"/>
    </source>
</evidence>
<evidence type="ECO:0000256" key="2">
    <source>
        <dbReference type="ARBA" id="ARBA00022980"/>
    </source>
</evidence>
<reference evidence="5" key="2">
    <citation type="submission" date="2025-05" db="UniProtKB">
        <authorList>
            <consortium name="RefSeq"/>
        </authorList>
    </citation>
    <scope>NUCLEOTIDE SEQUENCE [LARGE SCALE GENOMIC DNA]</scope>
</reference>
<proteinExistence type="inferred from homology"/>
<feature type="compositionally biased region" description="Basic and acidic residues" evidence="4">
    <location>
        <begin position="37"/>
        <end position="46"/>
    </location>
</feature>
<feature type="compositionally biased region" description="Low complexity" evidence="4">
    <location>
        <begin position="51"/>
        <end position="69"/>
    </location>
</feature>
<dbReference type="GO" id="GO:0006412">
    <property type="term" value="P:translation"/>
    <property type="evidence" value="ECO:0007669"/>
    <property type="project" value="InterPro"/>
</dbReference>
<dbReference type="RefSeq" id="XP_025846380.2">
    <property type="nucleotide sequence ID" value="XM_025990595.2"/>
</dbReference>
<feature type="compositionally biased region" description="Basic residues" evidence="4">
    <location>
        <begin position="442"/>
        <end position="460"/>
    </location>
</feature>
<dbReference type="InterPro" id="IPR036351">
    <property type="entry name" value="Ribosomal_eL32_sf"/>
</dbReference>
<feature type="region of interest" description="Disordered" evidence="4">
    <location>
        <begin position="137"/>
        <end position="207"/>
    </location>
</feature>
<feature type="region of interest" description="Disordered" evidence="4">
    <location>
        <begin position="1"/>
        <end position="88"/>
    </location>
</feature>
<reference key="1">
    <citation type="submission" date="2019-01" db="UniProtKB">
        <authorList>
            <consortium name="RefSeq"/>
        </authorList>
    </citation>
    <scope>IDENTIFICATION</scope>
</reference>
<gene>
    <name evidence="6" type="primary">LOC112913720</name>
</gene>
<dbReference type="Proteomes" id="UP001652641">
    <property type="component" value="Chromosome 1"/>
</dbReference>
<name>A0A3Q7SVH9_VULVU</name>
<keyword evidence="5" id="KW-1185">Reference proteome</keyword>
<keyword evidence="2" id="KW-0689">Ribosomal protein</keyword>
<evidence type="ECO:0000256" key="1">
    <source>
        <dbReference type="ARBA" id="ARBA00008431"/>
    </source>
</evidence>
<reference evidence="6" key="3">
    <citation type="submission" date="2025-08" db="UniProtKB">
        <authorList>
            <consortium name="RefSeq"/>
        </authorList>
    </citation>
    <scope>IDENTIFICATION</scope>
    <source>
        <tissue evidence="6">Cell line</tissue>
    </source>
</reference>
<comment type="similarity">
    <text evidence="1">Belongs to the eukaryotic ribosomal protein eL32 family.</text>
</comment>
<dbReference type="GO" id="GO:0003735">
    <property type="term" value="F:structural constituent of ribosome"/>
    <property type="evidence" value="ECO:0007669"/>
    <property type="project" value="InterPro"/>
</dbReference>
<accession>A0A3Q7SVH9</accession>
<feature type="compositionally biased region" description="Basic and acidic residues" evidence="4">
    <location>
        <begin position="139"/>
        <end position="153"/>
    </location>
</feature>
<organism evidence="5 6">
    <name type="scientific">Vulpes vulpes</name>
    <name type="common">Red fox</name>
    <dbReference type="NCBI Taxonomy" id="9627"/>
    <lineage>
        <taxon>Eukaryota</taxon>
        <taxon>Metazoa</taxon>
        <taxon>Chordata</taxon>
        <taxon>Craniata</taxon>
        <taxon>Vertebrata</taxon>
        <taxon>Euteleostomi</taxon>
        <taxon>Mammalia</taxon>
        <taxon>Eutheria</taxon>
        <taxon>Laurasiatheria</taxon>
        <taxon>Carnivora</taxon>
        <taxon>Caniformia</taxon>
        <taxon>Canidae</taxon>
        <taxon>Vulpes</taxon>
    </lineage>
</organism>
<feature type="region of interest" description="Disordered" evidence="4">
    <location>
        <begin position="414"/>
        <end position="460"/>
    </location>
</feature>
<sequence>MPCPDVRSPPRARRQLQQPGESGPPPLGVSGWPLGLEGHRQREGTELRPSAAWLGPGWATAPAAPGRAAPCPPWGLRGRPSEPGGPVTAAAARRAHSWAWAQRLRGSGAGAGTCLLTSPPGGSDALGFGAAGALTLRPRGREQQGQEERERPPGRHPTWARIAAGARGRGPPRPPVLRSGSWARGSRDYGDRKPGQGGPGEEVRVGVRPHLDALRACRTRLSLLGRRGGRSHGHCPRFQHTSAVASRGEGEGRRSGPYPDVPCLPGPRAQDGQCTAGRCPGPGLGLRRESRRGLLPRGCRFRGHKAENLKKRHLSYFDRPSPIKTWPAGYEAPRERARRVAHLRPLPRRLHPTRGPREPSANQLLRAQPSIAGHCGPLCPLPSGEAQDRGEEDLEVRDQSHGCVKIERNWRKPRGTDNRGFKGQILVPNVGHGSDEKTARAAARRFRRLRGHRSGSLKRG</sequence>
<dbReference type="InterPro" id="IPR001515">
    <property type="entry name" value="Ribosomal_eL32"/>
</dbReference>
<evidence type="ECO:0000256" key="3">
    <source>
        <dbReference type="ARBA" id="ARBA00023274"/>
    </source>
</evidence>
<dbReference type="AlphaFoldDB" id="A0A3Q7SVH9"/>
<dbReference type="GeneID" id="112913720"/>
<dbReference type="GO" id="GO:1990904">
    <property type="term" value="C:ribonucleoprotein complex"/>
    <property type="evidence" value="ECO:0007669"/>
    <property type="project" value="UniProtKB-KW"/>
</dbReference>
<feature type="region of interest" description="Disordered" evidence="4">
    <location>
        <begin position="228"/>
        <end position="291"/>
    </location>
</feature>